<dbReference type="Proteomes" id="UP000186074">
    <property type="component" value="Chromosome"/>
</dbReference>
<dbReference type="InterPro" id="IPR036249">
    <property type="entry name" value="Thioredoxin-like_sf"/>
</dbReference>
<feature type="chain" id="PRO_5012681656" description="Thioredoxin domain-containing protein" evidence="1">
    <location>
        <begin position="21"/>
        <end position="125"/>
    </location>
</feature>
<dbReference type="AlphaFoldDB" id="A0A1P8KLZ0"/>
<dbReference type="Gene3D" id="3.40.30.10">
    <property type="entry name" value="Glutaredoxin"/>
    <property type="match status" value="1"/>
</dbReference>
<dbReference type="InterPro" id="IPR013766">
    <property type="entry name" value="Thioredoxin_domain"/>
</dbReference>
<feature type="domain" description="Thioredoxin" evidence="2">
    <location>
        <begin position="23"/>
        <end position="119"/>
    </location>
</feature>
<dbReference type="RefSeq" id="WP_076086040.1">
    <property type="nucleotide sequence ID" value="NZ_CP019070.1"/>
</dbReference>
<evidence type="ECO:0000256" key="1">
    <source>
        <dbReference type="SAM" id="SignalP"/>
    </source>
</evidence>
<dbReference type="PANTHER" id="PTHR45663">
    <property type="entry name" value="GEO12009P1"/>
    <property type="match status" value="1"/>
</dbReference>
<organism evidence="3 4">
    <name type="scientific">Poseidonibacter parvus</name>
    <dbReference type="NCBI Taxonomy" id="1850254"/>
    <lineage>
        <taxon>Bacteria</taxon>
        <taxon>Pseudomonadati</taxon>
        <taxon>Campylobacterota</taxon>
        <taxon>Epsilonproteobacteria</taxon>
        <taxon>Campylobacterales</taxon>
        <taxon>Arcobacteraceae</taxon>
        <taxon>Poseidonibacter</taxon>
    </lineage>
</organism>
<dbReference type="Pfam" id="PF00085">
    <property type="entry name" value="Thioredoxin"/>
    <property type="match status" value="1"/>
</dbReference>
<proteinExistence type="predicted"/>
<protein>
    <recommendedName>
        <fullName evidence="2">Thioredoxin domain-containing protein</fullName>
    </recommendedName>
</protein>
<dbReference type="GO" id="GO:0005737">
    <property type="term" value="C:cytoplasm"/>
    <property type="evidence" value="ECO:0007669"/>
    <property type="project" value="TreeGrafter"/>
</dbReference>
<evidence type="ECO:0000313" key="4">
    <source>
        <dbReference type="Proteomes" id="UP000186074"/>
    </source>
</evidence>
<dbReference type="OrthoDB" id="5348812at2"/>
<dbReference type="KEGG" id="alp:LPB137_06605"/>
<keyword evidence="4" id="KW-1185">Reference proteome</keyword>
<dbReference type="SUPFAM" id="SSF52833">
    <property type="entry name" value="Thioredoxin-like"/>
    <property type="match status" value="1"/>
</dbReference>
<reference evidence="3 4" key="1">
    <citation type="submission" date="2017-01" db="EMBL/GenBank/DDBJ databases">
        <title>Genome sequencing of Arcobacter sp. LPB0137.</title>
        <authorList>
            <person name="Lee G.-W."/>
            <person name="Yi H."/>
        </authorList>
    </citation>
    <scope>NUCLEOTIDE SEQUENCE [LARGE SCALE GENOMIC DNA]</scope>
    <source>
        <strain evidence="3 4">LPB0137</strain>
    </source>
</reference>
<feature type="signal peptide" evidence="1">
    <location>
        <begin position="1"/>
        <end position="20"/>
    </location>
</feature>
<sequence>MIFKRTFLIVPFLFFSTLFAFEDLTSENFEEKTINKKVILDFYTIGCSACVDVEESLIVYNKNKKDDVHIYKIDMLKEKSLAKEFSVNVLPTLIYFKNDEIIERELGRKTPEQIAKSTKKYLLSN</sequence>
<evidence type="ECO:0000313" key="3">
    <source>
        <dbReference type="EMBL" id="APW65538.1"/>
    </source>
</evidence>
<keyword evidence="1" id="KW-0732">Signal</keyword>
<dbReference type="EMBL" id="CP019070">
    <property type="protein sequence ID" value="APW65538.1"/>
    <property type="molecule type" value="Genomic_DNA"/>
</dbReference>
<evidence type="ECO:0000259" key="2">
    <source>
        <dbReference type="Pfam" id="PF00085"/>
    </source>
</evidence>
<dbReference type="CDD" id="cd02947">
    <property type="entry name" value="TRX_family"/>
    <property type="match status" value="1"/>
</dbReference>
<accession>A0A1P8KLZ0</accession>
<dbReference type="PANTHER" id="PTHR45663:SF11">
    <property type="entry name" value="GEO12009P1"/>
    <property type="match status" value="1"/>
</dbReference>
<name>A0A1P8KLZ0_9BACT</name>
<dbReference type="STRING" id="1850254.LPB137_06605"/>
<gene>
    <name evidence="3" type="ORF">LPB137_06605</name>
</gene>
<dbReference type="GO" id="GO:0015035">
    <property type="term" value="F:protein-disulfide reductase activity"/>
    <property type="evidence" value="ECO:0007669"/>
    <property type="project" value="TreeGrafter"/>
</dbReference>